<evidence type="ECO:0000313" key="2">
    <source>
        <dbReference type="Proteomes" id="UP000673691"/>
    </source>
</evidence>
<dbReference type="AlphaFoldDB" id="A0A8H7ZM42"/>
<sequence>MSSLAEEHAALQTLLRSGAIGDDLWSEWQAAKTELDAENREILEEAETFKQGWAE</sequence>
<keyword evidence="2" id="KW-1185">Reference proteome</keyword>
<feature type="non-terminal residue" evidence="1">
    <location>
        <position position="55"/>
    </location>
</feature>
<dbReference type="PANTHER" id="PTHR28229:SF1">
    <property type="entry name" value="TRANSLOCATION PROTEIN SEC66"/>
    <property type="match status" value="1"/>
</dbReference>
<dbReference type="GO" id="GO:0031207">
    <property type="term" value="C:Sec62/Sec63 complex"/>
    <property type="evidence" value="ECO:0007669"/>
    <property type="project" value="InterPro"/>
</dbReference>
<dbReference type="InterPro" id="IPR018624">
    <property type="entry name" value="Sec66"/>
</dbReference>
<dbReference type="OrthoDB" id="73168at2759"/>
<dbReference type="PANTHER" id="PTHR28229">
    <property type="entry name" value="TRANSLOCATION PROTEIN SEC66"/>
    <property type="match status" value="1"/>
</dbReference>
<proteinExistence type="predicted"/>
<organism evidence="1 2">
    <name type="scientific">Olpidium bornovanus</name>
    <dbReference type="NCBI Taxonomy" id="278681"/>
    <lineage>
        <taxon>Eukaryota</taxon>
        <taxon>Fungi</taxon>
        <taxon>Fungi incertae sedis</taxon>
        <taxon>Olpidiomycota</taxon>
        <taxon>Olpidiomycotina</taxon>
        <taxon>Olpidiomycetes</taxon>
        <taxon>Olpidiales</taxon>
        <taxon>Olpidiaceae</taxon>
        <taxon>Olpidium</taxon>
    </lineage>
</organism>
<dbReference type="GO" id="GO:0031204">
    <property type="term" value="P:post-translational protein targeting to membrane, translocation"/>
    <property type="evidence" value="ECO:0007669"/>
    <property type="project" value="InterPro"/>
</dbReference>
<reference evidence="1 2" key="1">
    <citation type="journal article" name="Sci. Rep.">
        <title>Genome-scale phylogenetic analyses confirm Olpidium as the closest living zoosporic fungus to the non-flagellated, terrestrial fungi.</title>
        <authorList>
            <person name="Chang Y."/>
            <person name="Rochon D."/>
            <person name="Sekimoto S."/>
            <person name="Wang Y."/>
            <person name="Chovatia M."/>
            <person name="Sandor L."/>
            <person name="Salamov A."/>
            <person name="Grigoriev I.V."/>
            <person name="Stajich J.E."/>
            <person name="Spatafora J.W."/>
        </authorList>
    </citation>
    <scope>NUCLEOTIDE SEQUENCE [LARGE SCALE GENOMIC DNA]</scope>
    <source>
        <strain evidence="1">S191</strain>
    </source>
</reference>
<gene>
    <name evidence="1" type="ORF">BJ554DRAFT_4899</name>
</gene>
<dbReference type="Pfam" id="PF09802">
    <property type="entry name" value="Sec66"/>
    <property type="match status" value="1"/>
</dbReference>
<name>A0A8H7ZM42_9FUNG</name>
<accession>A0A8H7ZM42</accession>
<dbReference type="EMBL" id="JAEFCI010013055">
    <property type="protein sequence ID" value="KAG5455622.1"/>
    <property type="molecule type" value="Genomic_DNA"/>
</dbReference>
<evidence type="ECO:0000313" key="1">
    <source>
        <dbReference type="EMBL" id="KAG5455622.1"/>
    </source>
</evidence>
<protein>
    <submittedName>
        <fullName evidence="1">Uncharacterized protein</fullName>
    </submittedName>
</protein>
<dbReference type="Proteomes" id="UP000673691">
    <property type="component" value="Unassembled WGS sequence"/>
</dbReference>
<comment type="caution">
    <text evidence="1">The sequence shown here is derived from an EMBL/GenBank/DDBJ whole genome shotgun (WGS) entry which is preliminary data.</text>
</comment>